<feature type="region of interest" description="Disordered" evidence="1">
    <location>
        <begin position="312"/>
        <end position="333"/>
    </location>
</feature>
<dbReference type="Gene3D" id="3.50.50.60">
    <property type="entry name" value="FAD/NAD(P)-binding domain"/>
    <property type="match status" value="2"/>
</dbReference>
<dbReference type="OrthoDB" id="9774675at2"/>
<proteinExistence type="predicted"/>
<evidence type="ECO:0000313" key="2">
    <source>
        <dbReference type="EMBL" id="TPW30207.1"/>
    </source>
</evidence>
<dbReference type="EMBL" id="VHLH01000007">
    <property type="protein sequence ID" value="TPW30207.1"/>
    <property type="molecule type" value="Genomic_DNA"/>
</dbReference>
<gene>
    <name evidence="2" type="ORF">FJU11_05630</name>
</gene>
<accession>A0A506UEN9</accession>
<organism evidence="2 3">
    <name type="scientific">Pararhizobium mangrovi</name>
    <dbReference type="NCBI Taxonomy" id="2590452"/>
    <lineage>
        <taxon>Bacteria</taxon>
        <taxon>Pseudomonadati</taxon>
        <taxon>Pseudomonadota</taxon>
        <taxon>Alphaproteobacteria</taxon>
        <taxon>Hyphomicrobiales</taxon>
        <taxon>Rhizobiaceae</taxon>
        <taxon>Rhizobium/Agrobacterium group</taxon>
        <taxon>Pararhizobium</taxon>
    </lineage>
</organism>
<sequence length="550" mass="59104">MATTQSDGTGTTVDYIIVGSGINALTCAAILGKRGKSVLVLERENVAGGCMRSDEITVPGYRHDVMAATFVLFVTSPAYGILGEDLARHGLEFAHTGSPTAVVRPNGDHLVLTTDRTANRAHFEALAEGEGARYEAEIEKVERDAGLIFGLLGGALWTRKTARLLFGEVRKRGTRGLAARLGEGLRPARLWLENTFENELSRALFAPWVLHAGLGPEQAFSGEMARVIAFALEQAGAPVVRGGAGKIVSAFRALIEEQGGRILLEADVDKVRREAGKTRGVTLVDGRQFDARQGVVASVTPNQLHERLLAEPSAKTDAVSAESAPRSPASGYRYGKGNMQIHYALKRPPRWNGEGLSDVALVHLCAGIDAVSKAVNECDRGMLPERPTVCVGQPHALDPGRCPEGAGILWLQLPETPRFIKGDAAGTLETPADGTWSEPLREAYADRVEAILREHIADLDDIVIKRTVHSPKDLEAMNVNLVGGDPYGGACSIDQFFLWRPFTGSRNHETDVPGLYQIGASTHPGPGLGGGSGTMLAEHLTRSKRRIWPF</sequence>
<dbReference type="AlphaFoldDB" id="A0A506UEN9"/>
<keyword evidence="3" id="KW-1185">Reference proteome</keyword>
<dbReference type="PANTHER" id="PTHR10668:SF105">
    <property type="entry name" value="DEHYDROGENASE-RELATED"/>
    <property type="match status" value="1"/>
</dbReference>
<dbReference type="Proteomes" id="UP000320314">
    <property type="component" value="Unassembled WGS sequence"/>
</dbReference>
<dbReference type="Pfam" id="PF13450">
    <property type="entry name" value="NAD_binding_8"/>
    <property type="match status" value="1"/>
</dbReference>
<reference evidence="2 3" key="1">
    <citation type="submission" date="2019-06" db="EMBL/GenBank/DDBJ databases">
        <authorList>
            <person name="Li M."/>
        </authorList>
    </citation>
    <scope>NUCLEOTIDE SEQUENCE [LARGE SCALE GENOMIC DNA]</scope>
    <source>
        <strain evidence="2 3">BGMRC6574</strain>
    </source>
</reference>
<dbReference type="RefSeq" id="WP_141166058.1">
    <property type="nucleotide sequence ID" value="NZ_VHLH01000007.1"/>
</dbReference>
<protein>
    <submittedName>
        <fullName evidence="2">NAD(P)/FAD-dependent oxidoreductase</fullName>
    </submittedName>
</protein>
<name>A0A506UEN9_9HYPH</name>
<comment type="caution">
    <text evidence="2">The sequence shown here is derived from an EMBL/GenBank/DDBJ whole genome shotgun (WGS) entry which is preliminary data.</text>
</comment>
<evidence type="ECO:0000313" key="3">
    <source>
        <dbReference type="Proteomes" id="UP000320314"/>
    </source>
</evidence>
<dbReference type="InterPro" id="IPR036188">
    <property type="entry name" value="FAD/NAD-bd_sf"/>
</dbReference>
<dbReference type="PANTHER" id="PTHR10668">
    <property type="entry name" value="PHYTOENE DEHYDROGENASE"/>
    <property type="match status" value="1"/>
</dbReference>
<dbReference type="SUPFAM" id="SSF51905">
    <property type="entry name" value="FAD/NAD(P)-binding domain"/>
    <property type="match status" value="1"/>
</dbReference>
<evidence type="ECO:0000256" key="1">
    <source>
        <dbReference type="SAM" id="MobiDB-lite"/>
    </source>
</evidence>